<comment type="caution">
    <text evidence="2">The sequence shown here is derived from an EMBL/GenBank/DDBJ whole genome shotgun (WGS) entry which is preliminary data.</text>
</comment>
<reference evidence="2" key="1">
    <citation type="submission" date="2020-04" db="EMBL/GenBank/DDBJ databases">
        <title>Deep metagenomics examines the oral microbiome during advanced dental caries in children, revealing novel taxa and co-occurrences with host molecules.</title>
        <authorList>
            <person name="Baker J.L."/>
            <person name="Morton J.T."/>
            <person name="Dinis M."/>
            <person name="Alvarez R."/>
            <person name="Tran N.C."/>
            <person name="Knight R."/>
            <person name="Edlund A."/>
        </authorList>
    </citation>
    <scope>NUCLEOTIDE SEQUENCE</scope>
    <source>
        <strain evidence="2">JCVI_23_bin.16</strain>
    </source>
</reference>
<accession>A0A929QUS1</accession>
<protein>
    <submittedName>
        <fullName evidence="2">Iron-sulfur cluster biosynthesis family protein</fullName>
    </submittedName>
</protein>
<evidence type="ECO:0000313" key="2">
    <source>
        <dbReference type="EMBL" id="MBF0935872.1"/>
    </source>
</evidence>
<evidence type="ECO:0000259" key="1">
    <source>
        <dbReference type="Pfam" id="PF01521"/>
    </source>
</evidence>
<dbReference type="Gene3D" id="2.60.300.12">
    <property type="entry name" value="HesB-like domain"/>
    <property type="match status" value="1"/>
</dbReference>
<evidence type="ECO:0000313" key="3">
    <source>
        <dbReference type="Proteomes" id="UP000757900"/>
    </source>
</evidence>
<dbReference type="InterPro" id="IPR000361">
    <property type="entry name" value="ATAP_core_dom"/>
</dbReference>
<dbReference type="AlphaFoldDB" id="A0A929QUS1"/>
<organism evidence="2 3">
    <name type="scientific">Abiotrophia defectiva</name>
    <name type="common">Streptococcus defectivus</name>
    <dbReference type="NCBI Taxonomy" id="46125"/>
    <lineage>
        <taxon>Bacteria</taxon>
        <taxon>Bacillati</taxon>
        <taxon>Bacillota</taxon>
        <taxon>Bacilli</taxon>
        <taxon>Lactobacillales</taxon>
        <taxon>Aerococcaceae</taxon>
        <taxon>Abiotrophia</taxon>
    </lineage>
</organism>
<dbReference type="Proteomes" id="UP000757900">
    <property type="component" value="Unassembled WGS sequence"/>
</dbReference>
<dbReference type="SUPFAM" id="SSF89360">
    <property type="entry name" value="HesB-like domain"/>
    <property type="match status" value="1"/>
</dbReference>
<sequence length="128" mass="14606">MNFEFTNQAIDFIQQALSHHDSKSYRILMDYVDGNSPYNEDPVGCHCNVMGKYRLLLVADNDPEVPFKLYSSKFETNFQPIYLNPLYDMMFDHQHKIGFDPAYPALTLSSDAGQITPKLPLIVALPNS</sequence>
<proteinExistence type="predicted"/>
<gene>
    <name evidence="2" type="ORF">HXK00_09595</name>
</gene>
<feature type="domain" description="Core" evidence="1">
    <location>
        <begin position="1"/>
        <end position="121"/>
    </location>
</feature>
<name>A0A929QUS1_ABIDE</name>
<dbReference type="Pfam" id="PF01521">
    <property type="entry name" value="Fe-S_biosyn"/>
    <property type="match status" value="1"/>
</dbReference>
<dbReference type="InterPro" id="IPR035903">
    <property type="entry name" value="HesB-like_dom_sf"/>
</dbReference>
<dbReference type="EMBL" id="JABZFV010000453">
    <property type="protein sequence ID" value="MBF0935872.1"/>
    <property type="molecule type" value="Genomic_DNA"/>
</dbReference>